<proteinExistence type="predicted"/>
<dbReference type="EMBL" id="KZ664504">
    <property type="protein sequence ID" value="PPS05090.1"/>
    <property type="molecule type" value="Genomic_DNA"/>
</dbReference>
<name>A0A2P5XP57_GOSBA</name>
<dbReference type="AlphaFoldDB" id="A0A2P5XP57"/>
<protein>
    <submittedName>
        <fullName evidence="2">Uncharacterized protein</fullName>
    </submittedName>
</protein>
<dbReference type="Proteomes" id="UP000239757">
    <property type="component" value="Unassembled WGS sequence"/>
</dbReference>
<reference evidence="2 3" key="1">
    <citation type="submission" date="2015-01" db="EMBL/GenBank/DDBJ databases">
        <title>Genome of allotetraploid Gossypium barbadense reveals genomic plasticity and fiber elongation in cotton evolution.</title>
        <authorList>
            <person name="Chen X."/>
            <person name="Liu X."/>
            <person name="Zhao B."/>
            <person name="Zheng H."/>
            <person name="Hu Y."/>
            <person name="Lu G."/>
            <person name="Yang C."/>
            <person name="Chen J."/>
            <person name="Shan C."/>
            <person name="Zhang L."/>
            <person name="Zhou Y."/>
            <person name="Wang L."/>
            <person name="Guo W."/>
            <person name="Bai Y."/>
            <person name="Ruan J."/>
            <person name="Shangguan X."/>
            <person name="Mao Y."/>
            <person name="Jiang J."/>
            <person name="Zhu Y."/>
            <person name="Lei J."/>
            <person name="Kang H."/>
            <person name="Chen S."/>
            <person name="He X."/>
            <person name="Wang R."/>
            <person name="Wang Y."/>
            <person name="Chen J."/>
            <person name="Wang L."/>
            <person name="Yu S."/>
            <person name="Wang B."/>
            <person name="Wei J."/>
            <person name="Song S."/>
            <person name="Lu X."/>
            <person name="Gao Z."/>
            <person name="Gu W."/>
            <person name="Deng X."/>
            <person name="Ma D."/>
            <person name="Wang S."/>
            <person name="Liang W."/>
            <person name="Fang L."/>
            <person name="Cai C."/>
            <person name="Zhu X."/>
            <person name="Zhou B."/>
            <person name="Zhang Y."/>
            <person name="Chen Z."/>
            <person name="Xu S."/>
            <person name="Zhu R."/>
            <person name="Wang S."/>
            <person name="Zhang T."/>
            <person name="Zhao G."/>
        </authorList>
    </citation>
    <scope>NUCLEOTIDE SEQUENCE [LARGE SCALE GENOMIC DNA]</scope>
    <source>
        <strain evidence="3">cv. Xinhai21</strain>
        <tissue evidence="2">Leaf</tissue>
    </source>
</reference>
<sequence>MLHIRMIKRRREFDSSQYRLARATDEDDAEDIPDDIPTFQEDPPSQPPPSYRPVHVAASISEVSDHLHRFE</sequence>
<accession>A0A2P5XP57</accession>
<gene>
    <name evidence="2" type="ORF">GOBAR_AA15560</name>
</gene>
<evidence type="ECO:0000313" key="3">
    <source>
        <dbReference type="Proteomes" id="UP000239757"/>
    </source>
</evidence>
<evidence type="ECO:0000256" key="1">
    <source>
        <dbReference type="SAM" id="MobiDB-lite"/>
    </source>
</evidence>
<feature type="compositionally biased region" description="Acidic residues" evidence="1">
    <location>
        <begin position="25"/>
        <end position="34"/>
    </location>
</feature>
<feature type="region of interest" description="Disordered" evidence="1">
    <location>
        <begin position="18"/>
        <end position="52"/>
    </location>
</feature>
<evidence type="ECO:0000313" key="2">
    <source>
        <dbReference type="EMBL" id="PPS05090.1"/>
    </source>
</evidence>
<organism evidence="2 3">
    <name type="scientific">Gossypium barbadense</name>
    <name type="common">Sea Island cotton</name>
    <name type="synonym">Hibiscus barbadensis</name>
    <dbReference type="NCBI Taxonomy" id="3634"/>
    <lineage>
        <taxon>Eukaryota</taxon>
        <taxon>Viridiplantae</taxon>
        <taxon>Streptophyta</taxon>
        <taxon>Embryophyta</taxon>
        <taxon>Tracheophyta</taxon>
        <taxon>Spermatophyta</taxon>
        <taxon>Magnoliopsida</taxon>
        <taxon>eudicotyledons</taxon>
        <taxon>Gunneridae</taxon>
        <taxon>Pentapetalae</taxon>
        <taxon>rosids</taxon>
        <taxon>malvids</taxon>
        <taxon>Malvales</taxon>
        <taxon>Malvaceae</taxon>
        <taxon>Malvoideae</taxon>
        <taxon>Gossypium</taxon>
    </lineage>
</organism>